<dbReference type="EMBL" id="PVZC01000001">
    <property type="protein sequence ID" value="PRY02103.1"/>
    <property type="molecule type" value="Genomic_DNA"/>
</dbReference>
<gene>
    <name evidence="2" type="ORF">CLV72_101703</name>
</gene>
<evidence type="ECO:0000313" key="3">
    <source>
        <dbReference type="Proteomes" id="UP000237846"/>
    </source>
</evidence>
<dbReference type="RefSeq" id="WP_106239042.1">
    <property type="nucleotide sequence ID" value="NZ_PVZC01000001.1"/>
</dbReference>
<keyword evidence="3" id="KW-1185">Reference proteome</keyword>
<dbReference type="Proteomes" id="UP000237846">
    <property type="component" value="Unassembled WGS sequence"/>
</dbReference>
<evidence type="ECO:0000313" key="2">
    <source>
        <dbReference type="EMBL" id="PRY02103.1"/>
    </source>
</evidence>
<protein>
    <submittedName>
        <fullName evidence="2">Uncharacterized protein</fullName>
    </submittedName>
</protein>
<organism evidence="2 3">
    <name type="scientific">Allonocardiopsis opalescens</name>
    <dbReference type="NCBI Taxonomy" id="1144618"/>
    <lineage>
        <taxon>Bacteria</taxon>
        <taxon>Bacillati</taxon>
        <taxon>Actinomycetota</taxon>
        <taxon>Actinomycetes</taxon>
        <taxon>Streptosporangiales</taxon>
        <taxon>Allonocardiopsis</taxon>
    </lineage>
</organism>
<evidence type="ECO:0000256" key="1">
    <source>
        <dbReference type="SAM" id="MobiDB-lite"/>
    </source>
</evidence>
<comment type="caution">
    <text evidence="2">The sequence shown here is derived from an EMBL/GenBank/DDBJ whole genome shotgun (WGS) entry which is preliminary data.</text>
</comment>
<feature type="region of interest" description="Disordered" evidence="1">
    <location>
        <begin position="46"/>
        <end position="85"/>
    </location>
</feature>
<sequence>MSTAPFVSAAGSSAPAARRLRGAGRAALPGLLCAVALLAAGCQAGGGEAPPQAGGSAAPAAAPSPDASFTGRMPAASVPPPSGYREQQFQGIRVAVPEGWAAEESGGNLCLAPEGRSGCGFGALAIMPSVAERADGWPAEGLDEADGFARDNERCLAENAGDREVDDSEISARGFTAMADGRTANFREWTAACEDDGEFVSRLWYLPVSDVAFYLAAADPAHTDTYLTVVESADLTSYQP</sequence>
<dbReference type="OrthoDB" id="4297345at2"/>
<feature type="compositionally biased region" description="Low complexity" evidence="1">
    <location>
        <begin position="49"/>
        <end position="65"/>
    </location>
</feature>
<proteinExistence type="predicted"/>
<accession>A0A2T0QE27</accession>
<reference evidence="2 3" key="1">
    <citation type="submission" date="2018-03" db="EMBL/GenBank/DDBJ databases">
        <title>Genomic Encyclopedia of Archaeal and Bacterial Type Strains, Phase II (KMG-II): from individual species to whole genera.</title>
        <authorList>
            <person name="Goeker M."/>
        </authorList>
    </citation>
    <scope>NUCLEOTIDE SEQUENCE [LARGE SCALE GENOMIC DNA]</scope>
    <source>
        <strain evidence="2 3">DSM 45601</strain>
    </source>
</reference>
<dbReference type="AlphaFoldDB" id="A0A2T0QE27"/>
<name>A0A2T0QE27_9ACTN</name>